<comment type="caution">
    <text evidence="1">The sequence shown here is derived from an EMBL/GenBank/DDBJ whole genome shotgun (WGS) entry which is preliminary data.</text>
</comment>
<keyword evidence="2" id="KW-1185">Reference proteome</keyword>
<organism evidence="1 2">
    <name type="scientific">Macrosiphum euphorbiae</name>
    <name type="common">potato aphid</name>
    <dbReference type="NCBI Taxonomy" id="13131"/>
    <lineage>
        <taxon>Eukaryota</taxon>
        <taxon>Metazoa</taxon>
        <taxon>Ecdysozoa</taxon>
        <taxon>Arthropoda</taxon>
        <taxon>Hexapoda</taxon>
        <taxon>Insecta</taxon>
        <taxon>Pterygota</taxon>
        <taxon>Neoptera</taxon>
        <taxon>Paraneoptera</taxon>
        <taxon>Hemiptera</taxon>
        <taxon>Sternorrhyncha</taxon>
        <taxon>Aphidomorpha</taxon>
        <taxon>Aphidoidea</taxon>
        <taxon>Aphididae</taxon>
        <taxon>Macrosiphini</taxon>
        <taxon>Macrosiphum</taxon>
    </lineage>
</organism>
<reference evidence="1 2" key="1">
    <citation type="submission" date="2023-01" db="EMBL/GenBank/DDBJ databases">
        <authorList>
            <person name="Whitehead M."/>
        </authorList>
    </citation>
    <scope>NUCLEOTIDE SEQUENCE [LARGE SCALE GENOMIC DNA]</scope>
</reference>
<evidence type="ECO:0000313" key="2">
    <source>
        <dbReference type="Proteomes" id="UP001160148"/>
    </source>
</evidence>
<evidence type="ECO:0000313" key="1">
    <source>
        <dbReference type="EMBL" id="CAI6369769.1"/>
    </source>
</evidence>
<name>A0AAV0XM73_9HEMI</name>
<dbReference type="Proteomes" id="UP001160148">
    <property type="component" value="Unassembled WGS sequence"/>
</dbReference>
<evidence type="ECO:0008006" key="3">
    <source>
        <dbReference type="Google" id="ProtNLM"/>
    </source>
</evidence>
<sequence>MYADFEKSIHMGARNVWRDIITKGCRFHLGQAWWRKVQNLGLSIHYCDDVSEIGQFLKNIFGLPMLNEHDIEISFTEDFMSIKPDDEKLNQFIYYLVENYIDPQSDFPPHTWAEMSSSSERTTNACESFHSKFNSCFYTPHPDIYSFLEILKKIQIDTNILIQTSNQIPKKNRSVNEKNI</sequence>
<dbReference type="EMBL" id="CARXXK010000052">
    <property type="protein sequence ID" value="CAI6369769.1"/>
    <property type="molecule type" value="Genomic_DNA"/>
</dbReference>
<proteinExistence type="predicted"/>
<accession>A0AAV0XM73</accession>
<protein>
    <recommendedName>
        <fullName evidence="3">MULE transposase domain-containing protein</fullName>
    </recommendedName>
</protein>
<dbReference type="AlphaFoldDB" id="A0AAV0XM73"/>
<gene>
    <name evidence="1" type="ORF">MEUPH1_LOCUS23968</name>
</gene>